<evidence type="ECO:0000256" key="7">
    <source>
        <dbReference type="SAM" id="Phobius"/>
    </source>
</evidence>
<gene>
    <name evidence="10" type="ORF">FC75_GL001538</name>
</gene>
<accession>A0A0R2FDW3</accession>
<dbReference type="InterPro" id="IPR003439">
    <property type="entry name" value="ABC_transporter-like_ATP-bd"/>
</dbReference>
<dbReference type="RefSeq" id="WP_056989379.1">
    <property type="nucleotide sequence ID" value="NZ_AYZJ01000028.1"/>
</dbReference>
<keyword evidence="2 7" id="KW-0812">Transmembrane</keyword>
<dbReference type="GO" id="GO:0005886">
    <property type="term" value="C:plasma membrane"/>
    <property type="evidence" value="ECO:0007669"/>
    <property type="project" value="UniProtKB-SubCell"/>
</dbReference>
<dbReference type="AlphaFoldDB" id="A0A0R2FDW3"/>
<dbReference type="Pfam" id="PF00664">
    <property type="entry name" value="ABC_membrane"/>
    <property type="match status" value="1"/>
</dbReference>
<comment type="caution">
    <text evidence="10">The sequence shown here is derived from an EMBL/GenBank/DDBJ whole genome shotgun (WGS) entry which is preliminary data.</text>
</comment>
<dbReference type="STRING" id="1423730.FC75_GL001538"/>
<evidence type="ECO:0000256" key="6">
    <source>
        <dbReference type="ARBA" id="ARBA00023136"/>
    </source>
</evidence>
<dbReference type="PANTHER" id="PTHR24221">
    <property type="entry name" value="ATP-BINDING CASSETTE SUB-FAMILY B"/>
    <property type="match status" value="1"/>
</dbReference>
<dbReference type="SUPFAM" id="SSF52540">
    <property type="entry name" value="P-loop containing nucleoside triphosphate hydrolases"/>
    <property type="match status" value="1"/>
</dbReference>
<evidence type="ECO:0000313" key="10">
    <source>
        <dbReference type="EMBL" id="KRN23338.1"/>
    </source>
</evidence>
<dbReference type="PROSITE" id="PS50929">
    <property type="entry name" value="ABC_TM1F"/>
    <property type="match status" value="1"/>
</dbReference>
<evidence type="ECO:0000256" key="4">
    <source>
        <dbReference type="ARBA" id="ARBA00022840"/>
    </source>
</evidence>
<keyword evidence="3" id="KW-0547">Nucleotide-binding</keyword>
<evidence type="ECO:0000259" key="9">
    <source>
        <dbReference type="PROSITE" id="PS50929"/>
    </source>
</evidence>
<feature type="domain" description="ABC transmembrane type-1" evidence="9">
    <location>
        <begin position="22"/>
        <end position="299"/>
    </location>
</feature>
<dbReference type="Gene3D" id="1.20.1560.10">
    <property type="entry name" value="ABC transporter type 1, transmembrane domain"/>
    <property type="match status" value="1"/>
</dbReference>
<dbReference type="GO" id="GO:0005524">
    <property type="term" value="F:ATP binding"/>
    <property type="evidence" value="ECO:0007669"/>
    <property type="project" value="UniProtKB-KW"/>
</dbReference>
<dbReference type="PATRIC" id="fig|1423730.4.peg.1613"/>
<evidence type="ECO:0000256" key="1">
    <source>
        <dbReference type="ARBA" id="ARBA00004651"/>
    </source>
</evidence>
<dbReference type="InterPro" id="IPR027417">
    <property type="entry name" value="P-loop_NTPase"/>
</dbReference>
<feature type="transmembrane region" description="Helical" evidence="7">
    <location>
        <begin position="135"/>
        <end position="151"/>
    </location>
</feature>
<dbReference type="CDD" id="cd03228">
    <property type="entry name" value="ABCC_MRP_Like"/>
    <property type="match status" value="1"/>
</dbReference>
<comment type="subcellular location">
    <subcellularLocation>
        <location evidence="1">Cell membrane</location>
        <topology evidence="1">Multi-pass membrane protein</topology>
    </subcellularLocation>
</comment>
<reference evidence="10 11" key="1">
    <citation type="journal article" date="2015" name="Genome Announc.">
        <title>Expanding the biotechnology potential of lactobacilli through comparative genomics of 213 strains and associated genera.</title>
        <authorList>
            <person name="Sun Z."/>
            <person name="Harris H.M."/>
            <person name="McCann A."/>
            <person name="Guo C."/>
            <person name="Argimon S."/>
            <person name="Zhang W."/>
            <person name="Yang X."/>
            <person name="Jeffery I.B."/>
            <person name="Cooney J.C."/>
            <person name="Kagawa T.F."/>
            <person name="Liu W."/>
            <person name="Song Y."/>
            <person name="Salvetti E."/>
            <person name="Wrobel A."/>
            <person name="Rasinkangas P."/>
            <person name="Parkhill J."/>
            <person name="Rea M.C."/>
            <person name="O'Sullivan O."/>
            <person name="Ritari J."/>
            <person name="Douillard F.P."/>
            <person name="Paul Ross R."/>
            <person name="Yang R."/>
            <person name="Briner A.E."/>
            <person name="Felis G.E."/>
            <person name="de Vos W.M."/>
            <person name="Barrangou R."/>
            <person name="Klaenhammer T.R."/>
            <person name="Caufield P.W."/>
            <person name="Cui Y."/>
            <person name="Zhang H."/>
            <person name="O'Toole P.W."/>
        </authorList>
    </citation>
    <scope>NUCLEOTIDE SEQUENCE [LARGE SCALE GENOMIC DNA]</scope>
    <source>
        <strain evidence="10 11">DSM 22697</strain>
    </source>
</reference>
<keyword evidence="4" id="KW-0067">ATP-binding</keyword>
<dbReference type="EMBL" id="AYZJ01000028">
    <property type="protein sequence ID" value="KRN23338.1"/>
    <property type="molecule type" value="Genomic_DNA"/>
</dbReference>
<keyword evidence="6 7" id="KW-0472">Membrane</keyword>
<evidence type="ECO:0000256" key="3">
    <source>
        <dbReference type="ARBA" id="ARBA00022741"/>
    </source>
</evidence>
<dbReference type="InterPro" id="IPR014216">
    <property type="entry name" value="ABC_transptr_CydD"/>
</dbReference>
<feature type="transmembrane region" description="Helical" evidence="7">
    <location>
        <begin position="236"/>
        <end position="261"/>
    </location>
</feature>
<protein>
    <submittedName>
        <fullName evidence="10">Cytochrome bd biosynthesis ABC transporter ATPase permease</fullName>
    </submittedName>
</protein>
<dbReference type="GO" id="GO:0140359">
    <property type="term" value="F:ABC-type transporter activity"/>
    <property type="evidence" value="ECO:0007669"/>
    <property type="project" value="InterPro"/>
</dbReference>
<dbReference type="SUPFAM" id="SSF90123">
    <property type="entry name" value="ABC transporter transmembrane region"/>
    <property type="match status" value="1"/>
</dbReference>
<dbReference type="PANTHER" id="PTHR24221:SF614">
    <property type="entry name" value="GLUTATHIONE_L-CYSTEINE TRANSPORT SYSTEM ATP-BINDING_PERMEASE PROTEIN CYDC"/>
    <property type="match status" value="1"/>
</dbReference>
<dbReference type="InterPro" id="IPR036640">
    <property type="entry name" value="ABC1_TM_sf"/>
</dbReference>
<dbReference type="NCBIfam" id="TIGR02857">
    <property type="entry name" value="CydD"/>
    <property type="match status" value="1"/>
</dbReference>
<evidence type="ECO:0000313" key="11">
    <source>
        <dbReference type="Proteomes" id="UP000050865"/>
    </source>
</evidence>
<dbReference type="PROSITE" id="PS50893">
    <property type="entry name" value="ABC_TRANSPORTER_2"/>
    <property type="match status" value="1"/>
</dbReference>
<dbReference type="Pfam" id="PF00005">
    <property type="entry name" value="ABC_tran"/>
    <property type="match status" value="1"/>
</dbReference>
<dbReference type="SMART" id="SM00382">
    <property type="entry name" value="AAA"/>
    <property type="match status" value="1"/>
</dbReference>
<dbReference type="CDD" id="cd18584">
    <property type="entry name" value="ABC_6TM_AarD_CydD"/>
    <property type="match status" value="1"/>
</dbReference>
<dbReference type="InterPro" id="IPR039421">
    <property type="entry name" value="Type_1_exporter"/>
</dbReference>
<dbReference type="Gene3D" id="3.40.50.300">
    <property type="entry name" value="P-loop containing nucleotide triphosphate hydrolases"/>
    <property type="match status" value="1"/>
</dbReference>
<keyword evidence="5 7" id="KW-1133">Transmembrane helix</keyword>
<organism evidence="10 11">
    <name type="scientific">Lacticaseibacillus camelliae DSM 22697 = JCM 13995</name>
    <dbReference type="NCBI Taxonomy" id="1423730"/>
    <lineage>
        <taxon>Bacteria</taxon>
        <taxon>Bacillati</taxon>
        <taxon>Bacillota</taxon>
        <taxon>Bacilli</taxon>
        <taxon>Lactobacillales</taxon>
        <taxon>Lactobacillaceae</taxon>
        <taxon>Lacticaseibacillus</taxon>
    </lineage>
</organism>
<dbReference type="Proteomes" id="UP000050865">
    <property type="component" value="Unassembled WGS sequence"/>
</dbReference>
<feature type="transmembrane region" description="Helical" evidence="7">
    <location>
        <begin position="54"/>
        <end position="73"/>
    </location>
</feature>
<dbReference type="GO" id="GO:0042883">
    <property type="term" value="P:cysteine transport"/>
    <property type="evidence" value="ECO:0007669"/>
    <property type="project" value="InterPro"/>
</dbReference>
<dbReference type="GO" id="GO:0034040">
    <property type="term" value="F:ATPase-coupled lipid transmembrane transporter activity"/>
    <property type="evidence" value="ECO:0007669"/>
    <property type="project" value="TreeGrafter"/>
</dbReference>
<keyword evidence="11" id="KW-1185">Reference proteome</keyword>
<dbReference type="GO" id="GO:0016887">
    <property type="term" value="F:ATP hydrolysis activity"/>
    <property type="evidence" value="ECO:0007669"/>
    <property type="project" value="InterPro"/>
</dbReference>
<evidence type="ECO:0000259" key="8">
    <source>
        <dbReference type="PROSITE" id="PS50893"/>
    </source>
</evidence>
<evidence type="ECO:0000256" key="5">
    <source>
        <dbReference type="ARBA" id="ARBA00022989"/>
    </source>
</evidence>
<dbReference type="InterPro" id="IPR003593">
    <property type="entry name" value="AAA+_ATPase"/>
</dbReference>
<feature type="domain" description="ABC transporter" evidence="8">
    <location>
        <begin position="334"/>
        <end position="571"/>
    </location>
</feature>
<dbReference type="InterPro" id="IPR017871">
    <property type="entry name" value="ABC_transporter-like_CS"/>
</dbReference>
<dbReference type="InterPro" id="IPR011527">
    <property type="entry name" value="ABC1_TM_dom"/>
</dbReference>
<sequence>MIDKRLMRLPGMRTIMTMLAGLALVQAFVILGQGHFLAAGIVHAWQRKPLTGIWVFVIGFAVAYTLRQFITWIRNVIAERFARKTAGNLQRQLLAKVYALGPAEAATEGTGNLVTMALDGIPETQNYIELILNKILNMMIIPWVLLVYIFMQQHLTGIALLIMFPVIILFMIILGYAARDESQKQYAGFQSMSNQFIDSLRGLKTLQLMGISKQYADNVYQVSERYRKQTMKVLKIAMLSSFAMDFFSTLSIAIVAVFMGIDLLNGTLALYRAMVALILAPEYFMPIREFGNDYHATLNGKNAMNAVLTVLAQPVPTPTPGLPELTGWDHDATLAASHLNFTYPGRDTGVTDASFSLHGGQKVAIIGPSGSGKSTLLNLIGGFLQPAEGSTPFTLNGHALPHLAQPAWQDHLSYIPQAPYIFAASIAENVKFYRPTATAAEVAAAVAQAGLTSWLETLSEGLETRIGEGGRGISGGQAQRIALARTLLDTKRQVWLFDEPTAHLDIETEAALKATLVPLFKDRLVIFATHRLHWLNQMDWVIVMAEGKIVAQGTPADLQAHSQPYQALVAEMRGEFNVQK</sequence>
<evidence type="ECO:0000256" key="2">
    <source>
        <dbReference type="ARBA" id="ARBA00022692"/>
    </source>
</evidence>
<dbReference type="PROSITE" id="PS00211">
    <property type="entry name" value="ABC_TRANSPORTER_1"/>
    <property type="match status" value="1"/>
</dbReference>
<feature type="transmembrane region" description="Helical" evidence="7">
    <location>
        <begin position="157"/>
        <end position="178"/>
    </location>
</feature>
<proteinExistence type="predicted"/>
<name>A0A0R2FDW3_9LACO</name>